<evidence type="ECO:0000313" key="3">
    <source>
        <dbReference type="EMBL" id="KAF4672421.1"/>
    </source>
</evidence>
<feature type="compositionally biased region" description="Basic and acidic residues" evidence="1">
    <location>
        <begin position="14"/>
        <end position="39"/>
    </location>
</feature>
<name>A0A7J6MN80_PERCH</name>
<feature type="region of interest" description="Disordered" evidence="1">
    <location>
        <begin position="150"/>
        <end position="176"/>
    </location>
</feature>
<dbReference type="EMBL" id="JAAPAO010000110">
    <property type="protein sequence ID" value="KAF4672421.1"/>
    <property type="molecule type" value="Genomic_DNA"/>
</dbReference>
<dbReference type="OrthoDB" id="10571120at2759"/>
<feature type="transmembrane region" description="Helical" evidence="2">
    <location>
        <begin position="117"/>
        <end position="140"/>
    </location>
</feature>
<evidence type="ECO:0000313" key="4">
    <source>
        <dbReference type="Proteomes" id="UP000591131"/>
    </source>
</evidence>
<sequence length="648" mass="72127">MSIKKTAKASSTAAKEEEPKKEAVVEEETKADDGAVEKKEEKSMSLGDLLDEVLGINGAEDLLKFIRRIVGALICGPIWAHEIFRVSSSPKGCIAIMKYYKGLICLVYLWFLPKWELPFNLVIGFILLLIGLVAVATWTVDEAQRIEAEQKKAKEEEEEKAGESEPTAEKAEEKKEKSVRHVSQSIIECMEERCSRWRIRLYYGERTGTLVPVTTTVKSLWNPGTVEEFLSGLAGSAGKESVEIVEIEIRWFGIDRASSGLPEMDQPRIPSLDPRRISSMMLASRIVVISHLTEVNYSTGQQRSSKRPFRLLNRGIFGAENYPSQRSLPFKRHLFRHTATDCLVHPAAARPTAFWEVFCRRVASSAAILDERSSAIIARAIDEHWFKLENLCRYGRRAGTTNENKAIVTTGQKEEKTIQLSENMLKEYVDISLSVSLVFERIGQVLPEQLPNYKCGLSLVIMADVLSRRLVSSIGEGQQQQGGGGGAHRGVFAQMARHSHRLLGDVSLAESLAFIRSLARHGSADSKLCHRVAQKARAQINNLDTMEELRSVVDTFVLVDHRDADLFSAIAQRVSHVLGGDPGTDHEGNKIPTVSNAADVAQVVRGFRRLQIDNLLLVESVRDWSSNGVTSTTSVEDRKVFESCVGRV</sequence>
<gene>
    <name evidence="3" type="ORF">FOL47_000588</name>
</gene>
<dbReference type="AlphaFoldDB" id="A0A7J6MN80"/>
<comment type="caution">
    <text evidence="3">The sequence shown here is derived from an EMBL/GenBank/DDBJ whole genome shotgun (WGS) entry which is preliminary data.</text>
</comment>
<keyword evidence="4" id="KW-1185">Reference proteome</keyword>
<protein>
    <submittedName>
        <fullName evidence="3">Uncharacterized protein</fullName>
    </submittedName>
</protein>
<reference evidence="3 4" key="1">
    <citation type="submission" date="2020-04" db="EMBL/GenBank/DDBJ databases">
        <title>Perkinsus chesapeaki whole genome sequence.</title>
        <authorList>
            <person name="Bogema D.R."/>
        </authorList>
    </citation>
    <scope>NUCLEOTIDE SEQUENCE [LARGE SCALE GENOMIC DNA]</scope>
    <source>
        <strain evidence="3">ATCC PRA-425</strain>
    </source>
</reference>
<feature type="region of interest" description="Disordered" evidence="1">
    <location>
        <begin position="1"/>
        <end position="39"/>
    </location>
</feature>
<evidence type="ECO:0000256" key="1">
    <source>
        <dbReference type="SAM" id="MobiDB-lite"/>
    </source>
</evidence>
<keyword evidence="2" id="KW-0472">Membrane</keyword>
<organism evidence="3 4">
    <name type="scientific">Perkinsus chesapeaki</name>
    <name type="common">Clam parasite</name>
    <name type="synonym">Perkinsus andrewsi</name>
    <dbReference type="NCBI Taxonomy" id="330153"/>
    <lineage>
        <taxon>Eukaryota</taxon>
        <taxon>Sar</taxon>
        <taxon>Alveolata</taxon>
        <taxon>Perkinsozoa</taxon>
        <taxon>Perkinsea</taxon>
        <taxon>Perkinsida</taxon>
        <taxon>Perkinsidae</taxon>
        <taxon>Perkinsus</taxon>
    </lineage>
</organism>
<keyword evidence="2" id="KW-1133">Transmembrane helix</keyword>
<evidence type="ECO:0000256" key="2">
    <source>
        <dbReference type="SAM" id="Phobius"/>
    </source>
</evidence>
<accession>A0A7J6MN80</accession>
<keyword evidence="2" id="KW-0812">Transmembrane</keyword>
<proteinExistence type="predicted"/>
<dbReference type="Proteomes" id="UP000591131">
    <property type="component" value="Unassembled WGS sequence"/>
</dbReference>